<evidence type="ECO:0000256" key="1">
    <source>
        <dbReference type="ARBA" id="ARBA00022490"/>
    </source>
</evidence>
<evidence type="ECO:0000256" key="3">
    <source>
        <dbReference type="HAMAP-Rule" id="MF_00187"/>
    </source>
</evidence>
<dbReference type="EMBL" id="NAFL01000213">
    <property type="protein sequence ID" value="OSJ35698.1"/>
    <property type="molecule type" value="Genomic_DNA"/>
</dbReference>
<dbReference type="PANTHER" id="PTHR30592:SF1">
    <property type="entry name" value="SULFUR CARRIER PROTEIN FDHD"/>
    <property type="match status" value="1"/>
</dbReference>
<dbReference type="InterPro" id="IPR003786">
    <property type="entry name" value="FdhD"/>
</dbReference>
<dbReference type="Gene3D" id="3.40.140.10">
    <property type="entry name" value="Cytidine Deaminase, domain 2"/>
    <property type="match status" value="1"/>
</dbReference>
<dbReference type="GO" id="GO:0005737">
    <property type="term" value="C:cytoplasm"/>
    <property type="evidence" value="ECO:0007669"/>
    <property type="project" value="UniProtKB-SubCell"/>
</dbReference>
<evidence type="ECO:0000256" key="2">
    <source>
        <dbReference type="ARBA" id="ARBA00023150"/>
    </source>
</evidence>
<dbReference type="Proteomes" id="UP000193335">
    <property type="component" value="Unassembled WGS sequence"/>
</dbReference>
<dbReference type="Pfam" id="PF02634">
    <property type="entry name" value="FdhD-NarQ"/>
    <property type="match status" value="1"/>
</dbReference>
<protein>
    <recommendedName>
        <fullName evidence="3">Sulfur carrier protein FdhD</fullName>
    </recommendedName>
</protein>
<dbReference type="InterPro" id="IPR016193">
    <property type="entry name" value="Cytidine_deaminase-like"/>
</dbReference>
<dbReference type="NCBIfam" id="TIGR00129">
    <property type="entry name" value="fdhD_narQ"/>
    <property type="match status" value="1"/>
</dbReference>
<dbReference type="HAMAP" id="MF_00187">
    <property type="entry name" value="FdhD"/>
    <property type="match status" value="1"/>
</dbReference>
<dbReference type="GO" id="GO:0097163">
    <property type="term" value="F:sulfur carrier activity"/>
    <property type="evidence" value="ECO:0007669"/>
    <property type="project" value="UniProtKB-UniRule"/>
</dbReference>
<comment type="subcellular location">
    <subcellularLocation>
        <location evidence="3">Cytoplasm</location>
    </subcellularLocation>
</comment>
<dbReference type="AlphaFoldDB" id="A0A1Y2JUY1"/>
<dbReference type="PIRSF" id="PIRSF015626">
    <property type="entry name" value="FdhD"/>
    <property type="match status" value="1"/>
</dbReference>
<sequence>MHGSHFPSRDCSPGPRASVRMPKLTSSCMRGERVVAEECPVALVYDGTTVAVLMATPADLTDLALGFSLTEGIIQDIGEIEELTVVPGPHGIELRIWLRPKAGRRLKERQRQLVGPTGCGLCGIESLREARRIVRPVVRQIRLRPGEIGAAVDTMAASQALNQQTRATHAAGFFVPGGSNMTVREDVGRHNALDKLAGALAMEGTPGRTGAIILTSRVSVELAQKTAAIGAGFIVAISAPTALAIRTADASGITLIGIARGGEFEVFSHPIGLVFDDEPNPMPP</sequence>
<evidence type="ECO:0000256" key="4">
    <source>
        <dbReference type="SAM" id="MobiDB-lite"/>
    </source>
</evidence>
<comment type="function">
    <text evidence="3">Required for formate dehydrogenase (FDH) activity. Acts as a sulfur carrier protein that transfers sulfur from IscS to the molybdenum cofactor prior to its insertion into FDH.</text>
</comment>
<dbReference type="GO" id="GO:0006777">
    <property type="term" value="P:Mo-molybdopterin cofactor biosynthetic process"/>
    <property type="evidence" value="ECO:0007669"/>
    <property type="project" value="UniProtKB-UniRule"/>
</dbReference>
<accession>A0A1Y2JUY1</accession>
<proteinExistence type="inferred from homology"/>
<name>A0A1Y2JUY1_BRAJP</name>
<keyword evidence="5" id="KW-0808">Transferase</keyword>
<keyword evidence="1 3" id="KW-0963">Cytoplasm</keyword>
<feature type="active site" description="Cysteine persulfide intermediate" evidence="3">
    <location>
        <position position="119"/>
    </location>
</feature>
<gene>
    <name evidence="3" type="primary">fdhD</name>
    <name evidence="5" type="ORF">BSZ19_07620</name>
</gene>
<comment type="similarity">
    <text evidence="3">Belongs to the FdhD family.</text>
</comment>
<comment type="caution">
    <text evidence="5">The sequence shown here is derived from an EMBL/GenBank/DDBJ whole genome shotgun (WGS) entry which is preliminary data.</text>
</comment>
<dbReference type="PANTHER" id="PTHR30592">
    <property type="entry name" value="FORMATE DEHYDROGENASE"/>
    <property type="match status" value="1"/>
</dbReference>
<keyword evidence="2 3" id="KW-0501">Molybdenum cofactor biosynthesis</keyword>
<dbReference type="SUPFAM" id="SSF53927">
    <property type="entry name" value="Cytidine deaminase-like"/>
    <property type="match status" value="1"/>
</dbReference>
<evidence type="ECO:0000313" key="5">
    <source>
        <dbReference type="EMBL" id="OSJ35698.1"/>
    </source>
</evidence>
<organism evidence="5 6">
    <name type="scientific">Bradyrhizobium japonicum</name>
    <dbReference type="NCBI Taxonomy" id="375"/>
    <lineage>
        <taxon>Bacteria</taxon>
        <taxon>Pseudomonadati</taxon>
        <taxon>Pseudomonadota</taxon>
        <taxon>Alphaproteobacteria</taxon>
        <taxon>Hyphomicrobiales</taxon>
        <taxon>Nitrobacteraceae</taxon>
        <taxon>Bradyrhizobium</taxon>
    </lineage>
</organism>
<dbReference type="Gene3D" id="3.10.20.10">
    <property type="match status" value="1"/>
</dbReference>
<feature type="region of interest" description="Disordered" evidence="4">
    <location>
        <begin position="1"/>
        <end position="21"/>
    </location>
</feature>
<evidence type="ECO:0000313" key="6">
    <source>
        <dbReference type="Proteomes" id="UP000193335"/>
    </source>
</evidence>
<dbReference type="GO" id="GO:0016783">
    <property type="term" value="F:sulfurtransferase activity"/>
    <property type="evidence" value="ECO:0007669"/>
    <property type="project" value="InterPro"/>
</dbReference>
<reference evidence="5 6" key="1">
    <citation type="submission" date="2017-03" db="EMBL/GenBank/DDBJ databases">
        <title>Whole genome sequences of fourteen strains of Bradyrhizobium canariense and one strain of Bradyrhizobium japonicum isolated from Lupinus (Papilionoideae: Genisteae) species in Algeria.</title>
        <authorList>
            <person name="Crovadore J."/>
            <person name="Chekireb D."/>
            <person name="Brachmann A."/>
            <person name="Chablais R."/>
            <person name="Cochard B."/>
            <person name="Lefort F."/>
        </authorList>
    </citation>
    <scope>NUCLEOTIDE SEQUENCE [LARGE SCALE GENOMIC DNA]</scope>
    <source>
        <strain evidence="5 6">UBMA197</strain>
    </source>
</reference>
<comment type="caution">
    <text evidence="3">Lacks conserved residue(s) required for the propagation of feature annotation.</text>
</comment>